<reference evidence="2 3" key="1">
    <citation type="submission" date="2020-10" db="EMBL/GenBank/DDBJ databases">
        <title>The Coptis chinensis genome and diversification of protoberbering-type alkaloids.</title>
        <authorList>
            <person name="Wang B."/>
            <person name="Shu S."/>
            <person name="Song C."/>
            <person name="Liu Y."/>
        </authorList>
    </citation>
    <scope>NUCLEOTIDE SEQUENCE [LARGE SCALE GENOMIC DNA]</scope>
    <source>
        <strain evidence="2">HL-2020</strain>
        <tissue evidence="2">Leaf</tissue>
    </source>
</reference>
<feature type="domain" description="DUF4283" evidence="1">
    <location>
        <begin position="4"/>
        <end position="43"/>
    </location>
</feature>
<dbReference type="PANTHER" id="PTHR31286:SF180">
    <property type="entry name" value="OS10G0362600 PROTEIN"/>
    <property type="match status" value="1"/>
</dbReference>
<dbReference type="InterPro" id="IPR025558">
    <property type="entry name" value="DUF4283"/>
</dbReference>
<accession>A0A835I630</accession>
<keyword evidence="3" id="KW-1185">Reference proteome</keyword>
<dbReference type="AlphaFoldDB" id="A0A835I630"/>
<dbReference type="EMBL" id="JADFTS010000004">
    <property type="protein sequence ID" value="KAF9611279.1"/>
    <property type="molecule type" value="Genomic_DNA"/>
</dbReference>
<comment type="caution">
    <text evidence="2">The sequence shown here is derived from an EMBL/GenBank/DDBJ whole genome shotgun (WGS) entry which is preliminary data.</text>
</comment>
<evidence type="ECO:0000313" key="2">
    <source>
        <dbReference type="EMBL" id="KAF9611279.1"/>
    </source>
</evidence>
<dbReference type="Pfam" id="PF14111">
    <property type="entry name" value="DUF4283"/>
    <property type="match status" value="1"/>
</dbReference>
<dbReference type="Proteomes" id="UP000631114">
    <property type="component" value="Unassembled WGS sequence"/>
</dbReference>
<protein>
    <recommendedName>
        <fullName evidence="1">DUF4283 domain-containing protein</fullName>
    </recommendedName>
</protein>
<evidence type="ECO:0000259" key="1">
    <source>
        <dbReference type="Pfam" id="PF14111"/>
    </source>
</evidence>
<dbReference type="PANTHER" id="PTHR31286">
    <property type="entry name" value="GLYCINE-RICH CELL WALL STRUCTURAL PROTEIN 1.8-LIKE"/>
    <property type="match status" value="1"/>
</dbReference>
<proteinExistence type="predicted"/>
<evidence type="ECO:0000313" key="3">
    <source>
        <dbReference type="Proteomes" id="UP000631114"/>
    </source>
</evidence>
<dbReference type="InterPro" id="IPR040256">
    <property type="entry name" value="At4g02000-like"/>
</dbReference>
<dbReference type="OrthoDB" id="1938170at2759"/>
<gene>
    <name evidence="2" type="ORF">IFM89_028703</name>
</gene>
<organism evidence="2 3">
    <name type="scientific">Coptis chinensis</name>
    <dbReference type="NCBI Taxonomy" id="261450"/>
    <lineage>
        <taxon>Eukaryota</taxon>
        <taxon>Viridiplantae</taxon>
        <taxon>Streptophyta</taxon>
        <taxon>Embryophyta</taxon>
        <taxon>Tracheophyta</taxon>
        <taxon>Spermatophyta</taxon>
        <taxon>Magnoliopsida</taxon>
        <taxon>Ranunculales</taxon>
        <taxon>Ranunculaceae</taxon>
        <taxon>Coptidoideae</taxon>
        <taxon>Coptis</taxon>
    </lineage>
</organism>
<name>A0A835I630_9MAGN</name>
<sequence length="88" mass="10201">MIADSELFYFKFGNEEDKRVVLESGPVFMAGRCFIVTQWSQNIERRRNSVQAVPIWVKLHGTRKELWTGDGLGYLATRLGRPVEALQW</sequence>